<dbReference type="GeneID" id="24804060"/>
<organism evidence="2 3">
    <name type="scientific">Geoglobus ahangari</name>
    <dbReference type="NCBI Taxonomy" id="113653"/>
    <lineage>
        <taxon>Archaea</taxon>
        <taxon>Methanobacteriati</taxon>
        <taxon>Methanobacteriota</taxon>
        <taxon>Archaeoglobi</taxon>
        <taxon>Archaeoglobales</taxon>
        <taxon>Archaeoglobaceae</taxon>
        <taxon>Geoglobus</taxon>
    </lineage>
</organism>
<sequence>MNSKGVSEVLGYMLILGIVIVAISMVYLKTNSMVENTSKMFISEGIRQSFKRILNVVAISTYGGAPLQSIQVEMQGGTFWISNETKINITVGNLTLERYTGALNYRYEGLEVTLENGAVWERYYGYDRAIEEPRIFIHTSFAKSPSYSTKVVAVVVINRLVGDVSVSGEGSVKLIFNTTSVNVTAEDVGDVMNLTITSPYAKLWYEFFDKLPGDAMLNNTTNTATLSVYVDRIVIAEYTTQVSIET</sequence>
<dbReference type="HOGENOM" id="CLU_1109472_0_0_2"/>
<evidence type="ECO:0000313" key="2">
    <source>
        <dbReference type="EMBL" id="AKG91219.1"/>
    </source>
</evidence>
<evidence type="ECO:0000256" key="1">
    <source>
        <dbReference type="SAM" id="Phobius"/>
    </source>
</evidence>
<keyword evidence="1" id="KW-0812">Transmembrane</keyword>
<proteinExistence type="predicted"/>
<keyword evidence="3" id="KW-1185">Reference proteome</keyword>
<keyword evidence="1" id="KW-1133">Transmembrane helix</keyword>
<dbReference type="Proteomes" id="UP000034723">
    <property type="component" value="Chromosome"/>
</dbReference>
<dbReference type="KEGG" id="gah:GAH_01490"/>
<dbReference type="InterPro" id="IPR055713">
    <property type="entry name" value="DUF7289"/>
</dbReference>
<gene>
    <name evidence="2" type="ORF">GAH_01490</name>
</gene>
<accession>A0A0F7IGX8</accession>
<dbReference type="EMBL" id="CP011267">
    <property type="protein sequence ID" value="AKG91219.1"/>
    <property type="molecule type" value="Genomic_DNA"/>
</dbReference>
<name>A0A0F7IGX8_9EURY</name>
<dbReference type="AlphaFoldDB" id="A0A0F7IGX8"/>
<reference evidence="2 3" key="1">
    <citation type="submission" date="2015-04" db="EMBL/GenBank/DDBJ databases">
        <title>The complete genome sequence of the hyperthermophilic, obligate iron-reducing archaeon Geoglobus ahangari strain 234T.</title>
        <authorList>
            <person name="Manzella M.P."/>
            <person name="Holmes D.E."/>
            <person name="Rocheleau J.M."/>
            <person name="Chung A."/>
            <person name="Reguera G."/>
            <person name="Kashefi K."/>
        </authorList>
    </citation>
    <scope>NUCLEOTIDE SEQUENCE [LARGE SCALE GENOMIC DNA]</scope>
    <source>
        <strain evidence="2 3">234</strain>
    </source>
</reference>
<dbReference type="STRING" id="113653.GAH_01490"/>
<evidence type="ECO:0000313" key="3">
    <source>
        <dbReference type="Proteomes" id="UP000034723"/>
    </source>
</evidence>
<feature type="transmembrane region" description="Helical" evidence="1">
    <location>
        <begin position="9"/>
        <end position="28"/>
    </location>
</feature>
<protein>
    <submittedName>
        <fullName evidence="2">Uncharacterized protein</fullName>
    </submittedName>
</protein>
<dbReference type="Pfam" id="PF23960">
    <property type="entry name" value="DUF7289"/>
    <property type="match status" value="1"/>
</dbReference>
<keyword evidence="1" id="KW-0472">Membrane</keyword>
<dbReference type="InParanoid" id="A0A0F7IGX8"/>
<dbReference type="RefSeq" id="WP_048095813.1">
    <property type="nucleotide sequence ID" value="NZ_CP011267.1"/>
</dbReference>